<feature type="transmembrane region" description="Helical" evidence="13">
    <location>
        <begin position="267"/>
        <end position="289"/>
    </location>
</feature>
<organism evidence="15 16">
    <name type="scientific">Tetraodon nigroviridis</name>
    <name type="common">Spotted green pufferfish</name>
    <name type="synonym">Chelonodon nigroviridis</name>
    <dbReference type="NCBI Taxonomy" id="99883"/>
    <lineage>
        <taxon>Eukaryota</taxon>
        <taxon>Metazoa</taxon>
        <taxon>Chordata</taxon>
        <taxon>Craniata</taxon>
        <taxon>Vertebrata</taxon>
        <taxon>Euteleostomi</taxon>
        <taxon>Actinopterygii</taxon>
        <taxon>Neopterygii</taxon>
        <taxon>Teleostei</taxon>
        <taxon>Neoteleostei</taxon>
        <taxon>Acanthomorphata</taxon>
        <taxon>Eupercaria</taxon>
        <taxon>Tetraodontiformes</taxon>
        <taxon>Tetradontoidea</taxon>
        <taxon>Tetraodontidae</taxon>
        <taxon>Tetraodon</taxon>
    </lineage>
</organism>
<dbReference type="Proteomes" id="UP000007303">
    <property type="component" value="Unassembled WGS sequence"/>
</dbReference>
<dbReference type="InterPro" id="IPR000276">
    <property type="entry name" value="GPCR_Rhodpsn"/>
</dbReference>
<dbReference type="InterPro" id="IPR017452">
    <property type="entry name" value="GPCR_Rhodpsn_7TM"/>
</dbReference>
<evidence type="ECO:0000256" key="3">
    <source>
        <dbReference type="ARBA" id="ARBA00022606"/>
    </source>
</evidence>
<dbReference type="AlphaFoldDB" id="H3CEE3"/>
<keyword evidence="4 13" id="KW-0812">Transmembrane</keyword>
<keyword evidence="9" id="KW-1015">Disulfide bond</keyword>
<reference evidence="15" key="2">
    <citation type="submission" date="2025-08" db="UniProtKB">
        <authorList>
            <consortium name="Ensembl"/>
        </authorList>
    </citation>
    <scope>IDENTIFICATION</scope>
</reference>
<dbReference type="HOGENOM" id="CLU_012526_0_1_1"/>
<feature type="transmembrane region" description="Helical" evidence="13">
    <location>
        <begin position="96"/>
        <end position="118"/>
    </location>
</feature>
<dbReference type="Gene3D" id="1.20.1070.10">
    <property type="entry name" value="Rhodopsin 7-helix transmembrane proteins"/>
    <property type="match status" value="1"/>
</dbReference>
<evidence type="ECO:0000256" key="7">
    <source>
        <dbReference type="ARBA" id="ARBA00023040"/>
    </source>
</evidence>
<evidence type="ECO:0000256" key="5">
    <source>
        <dbReference type="ARBA" id="ARBA00022725"/>
    </source>
</evidence>
<name>H3CEE3_TETNG</name>
<keyword evidence="5" id="KW-0552">Olfaction</keyword>
<dbReference type="PROSITE" id="PS00237">
    <property type="entry name" value="G_PROTEIN_RECEP_F1_1"/>
    <property type="match status" value="1"/>
</dbReference>
<keyword evidence="7" id="KW-0297">G-protein coupled receptor</keyword>
<dbReference type="PANTHER" id="PTHR26451:SF871">
    <property type="entry name" value="ODORANT RECEPTOR-RELATED"/>
    <property type="match status" value="1"/>
</dbReference>
<evidence type="ECO:0000256" key="6">
    <source>
        <dbReference type="ARBA" id="ARBA00022989"/>
    </source>
</evidence>
<feature type="transmembrane region" description="Helical" evidence="13">
    <location>
        <begin position="56"/>
        <end position="76"/>
    </location>
</feature>
<evidence type="ECO:0000259" key="14">
    <source>
        <dbReference type="PROSITE" id="PS50262"/>
    </source>
</evidence>
<evidence type="ECO:0000256" key="12">
    <source>
        <dbReference type="ARBA" id="ARBA00023224"/>
    </source>
</evidence>
<feature type="transmembrane region" description="Helical" evidence="13">
    <location>
        <begin position="193"/>
        <end position="215"/>
    </location>
</feature>
<accession>H3CEE3</accession>
<reference evidence="15" key="3">
    <citation type="submission" date="2025-09" db="UniProtKB">
        <authorList>
            <consortium name="Ensembl"/>
        </authorList>
    </citation>
    <scope>IDENTIFICATION</scope>
</reference>
<comment type="subcellular location">
    <subcellularLocation>
        <location evidence="1">Cell membrane</location>
        <topology evidence="1">Multi-pass membrane protein</topology>
    </subcellularLocation>
</comment>
<dbReference type="PROSITE" id="PS50262">
    <property type="entry name" value="G_PROTEIN_RECEP_F1_2"/>
    <property type="match status" value="1"/>
</dbReference>
<evidence type="ECO:0000256" key="11">
    <source>
        <dbReference type="ARBA" id="ARBA00023180"/>
    </source>
</evidence>
<keyword evidence="2" id="KW-1003">Cell membrane</keyword>
<dbReference type="GO" id="GO:0004930">
    <property type="term" value="F:G protein-coupled receptor activity"/>
    <property type="evidence" value="ECO:0007669"/>
    <property type="project" value="UniProtKB-KW"/>
</dbReference>
<sequence>MNNTSVVTMFTLSGFDSITEHRFILFALTFVFYCVIVQVNVTLIVIIIIDKSLHEPMFIFICNLCINALYRTAGFYPKFLMDILSDSHVISYAGCFVQSLVVTSSTCVDFSFLVLMAYDRYVAICRPLVYHSVMNTQRVSVLVFAAWFVPVVQMLVIIISTSTIRLCSSKISRVYCVTYAKRRLECSVSITTVLFPAFMITFYLCLFLLVIYSYFHIMKTCLTSKDDRIKFLQTCLPHLMSFIVMSMCLLFDILHEGFSSERIPESARNFIAIQFLLVPPLINPLIYGLKLNKVRNRINRFMCRKRNIVKCSTV</sequence>
<keyword evidence="10" id="KW-0675">Receptor</keyword>
<evidence type="ECO:0000256" key="13">
    <source>
        <dbReference type="SAM" id="Phobius"/>
    </source>
</evidence>
<dbReference type="Ensembl" id="ENSTNIT00000006768.1">
    <property type="protein sequence ID" value="ENSTNIP00000006617.1"/>
    <property type="gene ID" value="ENSTNIG00000004008.1"/>
</dbReference>
<dbReference type="GO" id="GO:0005549">
    <property type="term" value="F:odorant binding"/>
    <property type="evidence" value="ECO:0007669"/>
    <property type="project" value="TreeGrafter"/>
</dbReference>
<proteinExistence type="predicted"/>
<protein>
    <recommendedName>
        <fullName evidence="14">G-protein coupled receptors family 1 profile domain-containing protein</fullName>
    </recommendedName>
</protein>
<dbReference type="FunFam" id="1.20.1070.10:FF:000024">
    <property type="entry name" value="Olfactory receptor"/>
    <property type="match status" value="1"/>
</dbReference>
<dbReference type="PRINTS" id="PR00245">
    <property type="entry name" value="OLFACTORYR"/>
</dbReference>
<dbReference type="SUPFAM" id="SSF81321">
    <property type="entry name" value="Family A G protein-coupled receptor-like"/>
    <property type="match status" value="1"/>
</dbReference>
<evidence type="ECO:0000313" key="16">
    <source>
        <dbReference type="Proteomes" id="UP000007303"/>
    </source>
</evidence>
<feature type="transmembrane region" description="Helical" evidence="13">
    <location>
        <begin position="139"/>
        <end position="159"/>
    </location>
</feature>
<keyword evidence="6 13" id="KW-1133">Transmembrane helix</keyword>
<dbReference type="InterPro" id="IPR052921">
    <property type="entry name" value="GPCR1_Superfamily_Member"/>
</dbReference>
<dbReference type="InterPro" id="IPR000725">
    <property type="entry name" value="Olfact_rcpt"/>
</dbReference>
<dbReference type="InParanoid" id="H3CEE3"/>
<feature type="transmembrane region" description="Helical" evidence="13">
    <location>
        <begin position="236"/>
        <end position="255"/>
    </location>
</feature>
<keyword evidence="12" id="KW-0807">Transducer</keyword>
<evidence type="ECO:0000256" key="8">
    <source>
        <dbReference type="ARBA" id="ARBA00023136"/>
    </source>
</evidence>
<dbReference type="Pfam" id="PF13853">
    <property type="entry name" value="7tm_4"/>
    <property type="match status" value="1"/>
</dbReference>
<evidence type="ECO:0000256" key="4">
    <source>
        <dbReference type="ARBA" id="ARBA00022692"/>
    </source>
</evidence>
<keyword evidence="16" id="KW-1185">Reference proteome</keyword>
<feature type="domain" description="G-protein coupled receptors family 1 profile" evidence="14">
    <location>
        <begin position="39"/>
        <end position="287"/>
    </location>
</feature>
<evidence type="ECO:0000256" key="9">
    <source>
        <dbReference type="ARBA" id="ARBA00023157"/>
    </source>
</evidence>
<feature type="transmembrane region" description="Helical" evidence="13">
    <location>
        <begin position="23"/>
        <end position="49"/>
    </location>
</feature>
<evidence type="ECO:0000313" key="15">
    <source>
        <dbReference type="Ensembl" id="ENSTNIP00000006617.1"/>
    </source>
</evidence>
<dbReference type="PANTHER" id="PTHR26451">
    <property type="entry name" value="G_PROTEIN_RECEP_F1_2 DOMAIN-CONTAINING PROTEIN"/>
    <property type="match status" value="1"/>
</dbReference>
<dbReference type="OMA" id="FMITFYL"/>
<keyword evidence="8 13" id="KW-0472">Membrane</keyword>
<evidence type="ECO:0000256" key="10">
    <source>
        <dbReference type="ARBA" id="ARBA00023170"/>
    </source>
</evidence>
<keyword evidence="11" id="KW-0325">Glycoprotein</keyword>
<reference evidence="16" key="1">
    <citation type="journal article" date="2004" name="Nature">
        <title>Genome duplication in the teleost fish Tetraodon nigroviridis reveals the early vertebrate proto-karyotype.</title>
        <authorList>
            <person name="Jaillon O."/>
            <person name="Aury J.-M."/>
            <person name="Brunet F."/>
            <person name="Petit J.-L."/>
            <person name="Stange-Thomann N."/>
            <person name="Mauceli E."/>
            <person name="Bouneau L."/>
            <person name="Fischer C."/>
            <person name="Ozouf-Costaz C."/>
            <person name="Bernot A."/>
            <person name="Nicaud S."/>
            <person name="Jaffe D."/>
            <person name="Fisher S."/>
            <person name="Lutfalla G."/>
            <person name="Dossat C."/>
            <person name="Segurens B."/>
            <person name="Dasilva C."/>
            <person name="Salanoubat M."/>
            <person name="Levy M."/>
            <person name="Boudet N."/>
            <person name="Castellano S."/>
            <person name="Anthouard V."/>
            <person name="Jubin C."/>
            <person name="Castelli V."/>
            <person name="Katinka M."/>
            <person name="Vacherie B."/>
            <person name="Biemont C."/>
            <person name="Skalli Z."/>
            <person name="Cattolico L."/>
            <person name="Poulain J."/>
            <person name="De Berardinis V."/>
            <person name="Cruaud C."/>
            <person name="Duprat S."/>
            <person name="Brottier P."/>
            <person name="Coutanceau J.-P."/>
            <person name="Gouzy J."/>
            <person name="Parra G."/>
            <person name="Lardier G."/>
            <person name="Chapple C."/>
            <person name="McKernan K.J."/>
            <person name="McEwan P."/>
            <person name="Bosak S."/>
            <person name="Kellis M."/>
            <person name="Volff J.-N."/>
            <person name="Guigo R."/>
            <person name="Zody M.C."/>
            <person name="Mesirov J."/>
            <person name="Lindblad-Toh K."/>
            <person name="Birren B."/>
            <person name="Nusbaum C."/>
            <person name="Kahn D."/>
            <person name="Robinson-Rechavi M."/>
            <person name="Laudet V."/>
            <person name="Schachter V."/>
            <person name="Quetier F."/>
            <person name="Saurin W."/>
            <person name="Scarpelli C."/>
            <person name="Wincker P."/>
            <person name="Lander E.S."/>
            <person name="Weissenbach J."/>
            <person name="Roest Crollius H."/>
        </authorList>
    </citation>
    <scope>NUCLEOTIDE SEQUENCE [LARGE SCALE GENOMIC DNA]</scope>
</reference>
<keyword evidence="3" id="KW-0716">Sensory transduction</keyword>
<evidence type="ECO:0000256" key="1">
    <source>
        <dbReference type="ARBA" id="ARBA00004651"/>
    </source>
</evidence>
<dbReference type="GO" id="GO:0004984">
    <property type="term" value="F:olfactory receptor activity"/>
    <property type="evidence" value="ECO:0007669"/>
    <property type="project" value="InterPro"/>
</dbReference>
<dbReference type="GO" id="GO:0005886">
    <property type="term" value="C:plasma membrane"/>
    <property type="evidence" value="ECO:0007669"/>
    <property type="project" value="UniProtKB-SubCell"/>
</dbReference>
<dbReference type="GeneTree" id="ENSGT00950000183023"/>
<evidence type="ECO:0000256" key="2">
    <source>
        <dbReference type="ARBA" id="ARBA00022475"/>
    </source>
</evidence>